<reference evidence="4 5" key="1">
    <citation type="submission" date="2021-05" db="EMBL/GenBank/DDBJ databases">
        <title>Novel Bacillus species.</title>
        <authorList>
            <person name="Liu G."/>
        </authorList>
    </citation>
    <scope>NUCLEOTIDE SEQUENCE [LARGE SCALE GENOMIC DNA]</scope>
    <source>
        <strain evidence="4 5">FJAT-49682</strain>
    </source>
</reference>
<dbReference type="AlphaFoldDB" id="A0A942Z4Q7"/>
<dbReference type="PROSITE" id="PS51186">
    <property type="entry name" value="GNAT"/>
    <property type="match status" value="2"/>
</dbReference>
<keyword evidence="2" id="KW-0012">Acyltransferase</keyword>
<dbReference type="Proteomes" id="UP000676456">
    <property type="component" value="Unassembled WGS sequence"/>
</dbReference>
<keyword evidence="1" id="KW-0808">Transferase</keyword>
<evidence type="ECO:0000313" key="5">
    <source>
        <dbReference type="Proteomes" id="UP000676456"/>
    </source>
</evidence>
<comment type="caution">
    <text evidence="4">The sequence shown here is derived from an EMBL/GenBank/DDBJ whole genome shotgun (WGS) entry which is preliminary data.</text>
</comment>
<organism evidence="4 5">
    <name type="scientific">Lederbergia citrea</name>
    <dbReference type="NCBI Taxonomy" id="2833581"/>
    <lineage>
        <taxon>Bacteria</taxon>
        <taxon>Bacillati</taxon>
        <taxon>Bacillota</taxon>
        <taxon>Bacilli</taxon>
        <taxon>Bacillales</taxon>
        <taxon>Bacillaceae</taxon>
        <taxon>Lederbergia</taxon>
    </lineage>
</organism>
<dbReference type="Gene3D" id="3.40.630.30">
    <property type="match status" value="2"/>
</dbReference>
<gene>
    <name evidence="4" type="ORF">KHA91_14340</name>
</gene>
<proteinExistence type="predicted"/>
<keyword evidence="5" id="KW-1185">Reference proteome</keyword>
<evidence type="ECO:0000256" key="2">
    <source>
        <dbReference type="ARBA" id="ARBA00023315"/>
    </source>
</evidence>
<protein>
    <submittedName>
        <fullName evidence="4">GNAT family N-acetyltransferase</fullName>
    </submittedName>
</protein>
<feature type="domain" description="N-acetyltransferase" evidence="3">
    <location>
        <begin position="140"/>
        <end position="272"/>
    </location>
</feature>
<dbReference type="CDD" id="cd04301">
    <property type="entry name" value="NAT_SF"/>
    <property type="match status" value="2"/>
</dbReference>
<dbReference type="RefSeq" id="WP_213098983.1">
    <property type="nucleotide sequence ID" value="NZ_JAGYPN010000003.1"/>
</dbReference>
<dbReference type="InterPro" id="IPR016181">
    <property type="entry name" value="Acyl_CoA_acyltransferase"/>
</dbReference>
<dbReference type="InterPro" id="IPR000182">
    <property type="entry name" value="GNAT_dom"/>
</dbReference>
<sequence length="272" mass="31721">MLTIEQLQAIEQLQKECEKEDNMQLKLNWEMLQQREDQSMDFFHMENGELVAYLALYGFGSTVEVCGMVKPSERRKRYFSTLWNEAVKTIEEKGFQKVLLNAPASSDSAKGWLAEQSCTYGFSEFQMMWEKQPMEESNDVLIRDAQKEDLDLEVLLDVLAFHMSKEDARAHYERVKKNLGEQYFMIEADGQSVGKIRVSRMDGEAWIYGFSVLPQFQGKGYGRKALRNVVKKEHEAGYSVHLEVETKNEHALRLYESIGFTVVHGQDYYLWY</sequence>
<feature type="domain" description="N-acetyltransferase" evidence="3">
    <location>
        <begin position="1"/>
        <end position="139"/>
    </location>
</feature>
<name>A0A942Z4Q7_9BACI</name>
<evidence type="ECO:0000313" key="4">
    <source>
        <dbReference type="EMBL" id="MBS4223919.1"/>
    </source>
</evidence>
<dbReference type="PANTHER" id="PTHR43420">
    <property type="entry name" value="ACETYLTRANSFERASE"/>
    <property type="match status" value="1"/>
</dbReference>
<dbReference type="EMBL" id="JAGYPN010000003">
    <property type="protein sequence ID" value="MBS4223919.1"/>
    <property type="molecule type" value="Genomic_DNA"/>
</dbReference>
<dbReference type="SUPFAM" id="SSF55729">
    <property type="entry name" value="Acyl-CoA N-acyltransferases (Nat)"/>
    <property type="match status" value="2"/>
</dbReference>
<dbReference type="GO" id="GO:0016747">
    <property type="term" value="F:acyltransferase activity, transferring groups other than amino-acyl groups"/>
    <property type="evidence" value="ECO:0007669"/>
    <property type="project" value="InterPro"/>
</dbReference>
<evidence type="ECO:0000259" key="3">
    <source>
        <dbReference type="PROSITE" id="PS51186"/>
    </source>
</evidence>
<dbReference type="Pfam" id="PF00583">
    <property type="entry name" value="Acetyltransf_1"/>
    <property type="match status" value="2"/>
</dbReference>
<accession>A0A942Z4Q7</accession>
<dbReference type="InterPro" id="IPR050680">
    <property type="entry name" value="YpeA/RimI_acetyltransf"/>
</dbReference>
<evidence type="ECO:0000256" key="1">
    <source>
        <dbReference type="ARBA" id="ARBA00022679"/>
    </source>
</evidence>